<accession>A0AAD7S5G8</accession>
<evidence type="ECO:0000313" key="3">
    <source>
        <dbReference type="Proteomes" id="UP001221898"/>
    </source>
</evidence>
<proteinExistence type="predicted"/>
<evidence type="ECO:0000256" key="1">
    <source>
        <dbReference type="SAM" id="MobiDB-lite"/>
    </source>
</evidence>
<name>A0AAD7S5G8_9TELE</name>
<comment type="caution">
    <text evidence="2">The sequence shown here is derived from an EMBL/GenBank/DDBJ whole genome shotgun (WGS) entry which is preliminary data.</text>
</comment>
<feature type="compositionally biased region" description="Polar residues" evidence="1">
    <location>
        <begin position="47"/>
        <end position="57"/>
    </location>
</feature>
<sequence length="148" mass="16364">MCVGYAGLRRPCLISFRGNGRRKERYRLIPDAHACLFTPVHRATPARSLSSPANQHSGWPGTGRSDSVRSRTPVLSADRCRQSKLITPAEDAGERSHEERKSRVLAETLQATLPGRRQSSPQTGLRERALARSHARSLVLSLRSNRAG</sequence>
<gene>
    <name evidence="2" type="ORF">AAFF_G00019560</name>
</gene>
<feature type="compositionally biased region" description="Basic and acidic residues" evidence="1">
    <location>
        <begin position="92"/>
        <end position="104"/>
    </location>
</feature>
<dbReference type="EMBL" id="JAINUG010000107">
    <property type="protein sequence ID" value="KAJ8396379.1"/>
    <property type="molecule type" value="Genomic_DNA"/>
</dbReference>
<keyword evidence="3" id="KW-1185">Reference proteome</keyword>
<organism evidence="2 3">
    <name type="scientific">Aldrovandia affinis</name>
    <dbReference type="NCBI Taxonomy" id="143900"/>
    <lineage>
        <taxon>Eukaryota</taxon>
        <taxon>Metazoa</taxon>
        <taxon>Chordata</taxon>
        <taxon>Craniata</taxon>
        <taxon>Vertebrata</taxon>
        <taxon>Euteleostomi</taxon>
        <taxon>Actinopterygii</taxon>
        <taxon>Neopterygii</taxon>
        <taxon>Teleostei</taxon>
        <taxon>Notacanthiformes</taxon>
        <taxon>Halosauridae</taxon>
        <taxon>Aldrovandia</taxon>
    </lineage>
</organism>
<dbReference type="AlphaFoldDB" id="A0AAD7S5G8"/>
<protein>
    <submittedName>
        <fullName evidence="2">Uncharacterized protein</fullName>
    </submittedName>
</protein>
<feature type="region of interest" description="Disordered" evidence="1">
    <location>
        <begin position="45"/>
        <end position="131"/>
    </location>
</feature>
<reference evidence="2" key="1">
    <citation type="journal article" date="2023" name="Science">
        <title>Genome structures resolve the early diversification of teleost fishes.</title>
        <authorList>
            <person name="Parey E."/>
            <person name="Louis A."/>
            <person name="Montfort J."/>
            <person name="Bouchez O."/>
            <person name="Roques C."/>
            <person name="Iampietro C."/>
            <person name="Lluch J."/>
            <person name="Castinel A."/>
            <person name="Donnadieu C."/>
            <person name="Desvignes T."/>
            <person name="Floi Bucao C."/>
            <person name="Jouanno E."/>
            <person name="Wen M."/>
            <person name="Mejri S."/>
            <person name="Dirks R."/>
            <person name="Jansen H."/>
            <person name="Henkel C."/>
            <person name="Chen W.J."/>
            <person name="Zahm M."/>
            <person name="Cabau C."/>
            <person name="Klopp C."/>
            <person name="Thompson A.W."/>
            <person name="Robinson-Rechavi M."/>
            <person name="Braasch I."/>
            <person name="Lecointre G."/>
            <person name="Bobe J."/>
            <person name="Postlethwait J.H."/>
            <person name="Berthelot C."/>
            <person name="Roest Crollius H."/>
            <person name="Guiguen Y."/>
        </authorList>
    </citation>
    <scope>NUCLEOTIDE SEQUENCE</scope>
    <source>
        <strain evidence="2">NC1722</strain>
    </source>
</reference>
<evidence type="ECO:0000313" key="2">
    <source>
        <dbReference type="EMBL" id="KAJ8396379.1"/>
    </source>
</evidence>
<dbReference type="Proteomes" id="UP001221898">
    <property type="component" value="Unassembled WGS sequence"/>
</dbReference>